<dbReference type="Pfam" id="PF24035">
    <property type="entry name" value="DUF7344"/>
    <property type="match status" value="1"/>
</dbReference>
<sequence>MSTSDDRALKQSPTRNSSTVNRSESDGVGGEEAEENPQVLGGLQSGNDPEDLWDTMGSQRRRRSVEYCATREGVMIGDLADHNAALENDCPADQLDAQQRKRVYIALLQNHLPLLDEANIIDWDGPQDTVSRGDEFVTAHLAVETMQEIDAGEFRRQNEPAGLVGGLKAKLWGSA</sequence>
<dbReference type="Proteomes" id="UP000509626">
    <property type="component" value="Chromosome"/>
</dbReference>
<organism evidence="3 4">
    <name type="scientific">Halorarum salinum</name>
    <dbReference type="NCBI Taxonomy" id="2743089"/>
    <lineage>
        <taxon>Archaea</taxon>
        <taxon>Methanobacteriati</taxon>
        <taxon>Methanobacteriota</taxon>
        <taxon>Stenosarchaea group</taxon>
        <taxon>Halobacteria</taxon>
        <taxon>Halobacteriales</taxon>
        <taxon>Haloferacaceae</taxon>
        <taxon>Halorarum</taxon>
    </lineage>
</organism>
<feature type="compositionally biased region" description="Polar residues" evidence="1">
    <location>
        <begin position="11"/>
        <end position="22"/>
    </location>
</feature>
<feature type="region of interest" description="Disordered" evidence="1">
    <location>
        <begin position="1"/>
        <end position="59"/>
    </location>
</feature>
<protein>
    <recommendedName>
        <fullName evidence="2">DUF7344 domain-containing protein</fullName>
    </recommendedName>
</protein>
<reference evidence="3 4" key="1">
    <citation type="submission" date="2020-06" db="EMBL/GenBank/DDBJ databases">
        <title>NJ-3-1, isolated from saline soil.</title>
        <authorList>
            <person name="Cui H.L."/>
            <person name="Shi X."/>
        </authorList>
    </citation>
    <scope>NUCLEOTIDE SEQUENCE [LARGE SCALE GENOMIC DNA]</scope>
    <source>
        <strain evidence="3 4">NJ-3-1</strain>
    </source>
</reference>
<evidence type="ECO:0000256" key="1">
    <source>
        <dbReference type="SAM" id="MobiDB-lite"/>
    </source>
</evidence>
<dbReference type="AlphaFoldDB" id="A0A7D5QC76"/>
<proteinExistence type="predicted"/>
<keyword evidence="4" id="KW-1185">Reference proteome</keyword>
<name>A0A7D5QC76_9EURY</name>
<dbReference type="GeneID" id="56038679"/>
<dbReference type="EMBL" id="CP058579">
    <property type="protein sequence ID" value="QLG62859.1"/>
    <property type="molecule type" value="Genomic_DNA"/>
</dbReference>
<dbReference type="RefSeq" id="WP_179269444.1">
    <property type="nucleotide sequence ID" value="NZ_CP058579.1"/>
</dbReference>
<accession>A0A7D5QC76</accession>
<dbReference type="InterPro" id="IPR055768">
    <property type="entry name" value="DUF7344"/>
</dbReference>
<evidence type="ECO:0000259" key="2">
    <source>
        <dbReference type="Pfam" id="PF24035"/>
    </source>
</evidence>
<gene>
    <name evidence="3" type="ORF">HUG12_14430</name>
</gene>
<dbReference type="KEGG" id="halu:HUG12_14430"/>
<feature type="domain" description="DUF7344" evidence="2">
    <location>
        <begin position="56"/>
        <end position="130"/>
    </location>
</feature>
<evidence type="ECO:0000313" key="4">
    <source>
        <dbReference type="Proteomes" id="UP000509626"/>
    </source>
</evidence>
<dbReference type="OrthoDB" id="331021at2157"/>
<evidence type="ECO:0000313" key="3">
    <source>
        <dbReference type="EMBL" id="QLG62859.1"/>
    </source>
</evidence>